<reference evidence="2 3" key="1">
    <citation type="journal article" date="2019" name="Sci. Rep.">
        <title>Orb-weaving spider Araneus ventricosus genome elucidates the spidroin gene catalogue.</title>
        <authorList>
            <person name="Kono N."/>
            <person name="Nakamura H."/>
            <person name="Ohtoshi R."/>
            <person name="Moran D.A.P."/>
            <person name="Shinohara A."/>
            <person name="Yoshida Y."/>
            <person name="Fujiwara M."/>
            <person name="Mori M."/>
            <person name="Tomita M."/>
            <person name="Arakawa K."/>
        </authorList>
    </citation>
    <scope>NUCLEOTIDE SEQUENCE [LARGE SCALE GENOMIC DNA]</scope>
</reference>
<evidence type="ECO:0000256" key="1">
    <source>
        <dbReference type="SAM" id="Phobius"/>
    </source>
</evidence>
<proteinExistence type="predicted"/>
<feature type="transmembrane region" description="Helical" evidence="1">
    <location>
        <begin position="47"/>
        <end position="68"/>
    </location>
</feature>
<sequence length="116" mass="13152">MEFTGIKSASDLLNTDMNHELQYNTVEQSREALLSRNVPLLNDEQGIVFTCIMLAVSAGQGRILFFFWMHQIDLLERSLTVLLAEIRSKWHRIGHLRHSGIAATLLDGGRTKPFSI</sequence>
<dbReference type="OrthoDB" id="8063321at2759"/>
<dbReference type="EMBL" id="BGPR01021817">
    <property type="protein sequence ID" value="GBN87476.1"/>
    <property type="molecule type" value="Genomic_DNA"/>
</dbReference>
<keyword evidence="1" id="KW-0472">Membrane</keyword>
<keyword evidence="1" id="KW-1133">Transmembrane helix</keyword>
<protein>
    <submittedName>
        <fullName evidence="2">Uncharacterized protein</fullName>
    </submittedName>
</protein>
<dbReference type="Proteomes" id="UP000499080">
    <property type="component" value="Unassembled WGS sequence"/>
</dbReference>
<keyword evidence="1" id="KW-0812">Transmembrane</keyword>
<keyword evidence="3" id="KW-1185">Reference proteome</keyword>
<evidence type="ECO:0000313" key="3">
    <source>
        <dbReference type="Proteomes" id="UP000499080"/>
    </source>
</evidence>
<gene>
    <name evidence="2" type="ORF">AVEN_78902_1</name>
</gene>
<name>A0A4Y2SIP6_ARAVE</name>
<evidence type="ECO:0000313" key="2">
    <source>
        <dbReference type="EMBL" id="GBN87476.1"/>
    </source>
</evidence>
<organism evidence="2 3">
    <name type="scientific">Araneus ventricosus</name>
    <name type="common">Orbweaver spider</name>
    <name type="synonym">Epeira ventricosa</name>
    <dbReference type="NCBI Taxonomy" id="182803"/>
    <lineage>
        <taxon>Eukaryota</taxon>
        <taxon>Metazoa</taxon>
        <taxon>Ecdysozoa</taxon>
        <taxon>Arthropoda</taxon>
        <taxon>Chelicerata</taxon>
        <taxon>Arachnida</taxon>
        <taxon>Araneae</taxon>
        <taxon>Araneomorphae</taxon>
        <taxon>Entelegynae</taxon>
        <taxon>Araneoidea</taxon>
        <taxon>Araneidae</taxon>
        <taxon>Araneus</taxon>
    </lineage>
</organism>
<accession>A0A4Y2SIP6</accession>
<comment type="caution">
    <text evidence="2">The sequence shown here is derived from an EMBL/GenBank/DDBJ whole genome shotgun (WGS) entry which is preliminary data.</text>
</comment>
<dbReference type="AlphaFoldDB" id="A0A4Y2SIP6"/>